<evidence type="ECO:0007829" key="9">
    <source>
        <dbReference type="PeptideAtlas" id="A0A498MI47"/>
    </source>
</evidence>
<evidence type="ECO:0000256" key="5">
    <source>
        <dbReference type="ARBA" id="ARBA00080297"/>
    </source>
</evidence>
<organism evidence="7 8">
    <name type="scientific">Labeo rohita</name>
    <name type="common">Indian major carp</name>
    <name type="synonym">Cyprinus rohita</name>
    <dbReference type="NCBI Taxonomy" id="84645"/>
    <lineage>
        <taxon>Eukaryota</taxon>
        <taxon>Metazoa</taxon>
        <taxon>Chordata</taxon>
        <taxon>Craniata</taxon>
        <taxon>Vertebrata</taxon>
        <taxon>Euteleostomi</taxon>
        <taxon>Actinopterygii</taxon>
        <taxon>Neopterygii</taxon>
        <taxon>Teleostei</taxon>
        <taxon>Ostariophysi</taxon>
        <taxon>Cypriniformes</taxon>
        <taxon>Cyprinidae</taxon>
        <taxon>Labeoninae</taxon>
        <taxon>Labeonini</taxon>
        <taxon>Labeo</taxon>
    </lineage>
</organism>
<dbReference type="PANTHER" id="PTHR23088:SF27">
    <property type="entry name" value="DEAMINATED GLUTATHIONE AMIDASE"/>
    <property type="match status" value="1"/>
</dbReference>
<keyword evidence="2" id="KW-0378">Hydrolase</keyword>
<reference evidence="7 8" key="1">
    <citation type="submission" date="2018-03" db="EMBL/GenBank/DDBJ databases">
        <title>Draft genome sequence of Rohu Carp (Labeo rohita).</title>
        <authorList>
            <person name="Das P."/>
            <person name="Kushwaha B."/>
            <person name="Joshi C.G."/>
            <person name="Kumar D."/>
            <person name="Nagpure N.S."/>
            <person name="Sahoo L."/>
            <person name="Das S.P."/>
            <person name="Bit A."/>
            <person name="Patnaik S."/>
            <person name="Meher P.K."/>
            <person name="Jayasankar P."/>
            <person name="Koringa P.G."/>
            <person name="Patel N.V."/>
            <person name="Hinsu A.T."/>
            <person name="Kumar R."/>
            <person name="Pandey M."/>
            <person name="Agarwal S."/>
            <person name="Srivastava S."/>
            <person name="Singh M."/>
            <person name="Iquebal M.A."/>
            <person name="Jaiswal S."/>
            <person name="Angadi U.B."/>
            <person name="Kumar N."/>
            <person name="Raza M."/>
            <person name="Shah T.M."/>
            <person name="Rai A."/>
            <person name="Jena J.K."/>
        </authorList>
    </citation>
    <scope>NUCLEOTIDE SEQUENCE [LARGE SCALE GENOMIC DNA]</scope>
    <source>
        <strain evidence="7">DASCIFA01</strain>
        <tissue evidence="7">Testis</tissue>
    </source>
</reference>
<comment type="similarity">
    <text evidence="1">Belongs to the carbon-nitrogen hydrolase superfamily. NIT1/NIT2 family.</text>
</comment>
<evidence type="ECO:0000313" key="7">
    <source>
        <dbReference type="EMBL" id="RXN19024.1"/>
    </source>
</evidence>
<dbReference type="EC" id="3.5.1.128" evidence="3"/>
<proteinExistence type="evidence at protein level"/>
<protein>
    <recommendedName>
        <fullName evidence="4">Deaminated glutathione amidase</fullName>
        <ecNumber evidence="3">3.5.1.128</ecNumber>
    </recommendedName>
    <alternativeName>
        <fullName evidence="5">Nitrilase homolog 1</fullName>
    </alternativeName>
</protein>
<dbReference type="Gene3D" id="3.60.110.10">
    <property type="entry name" value="Carbon-nitrogen hydrolase"/>
    <property type="match status" value="1"/>
</dbReference>
<evidence type="ECO:0000256" key="1">
    <source>
        <dbReference type="ARBA" id="ARBA00010613"/>
    </source>
</evidence>
<dbReference type="InterPro" id="IPR003010">
    <property type="entry name" value="C-N_Hydrolase"/>
</dbReference>
<dbReference type="PANTHER" id="PTHR23088">
    <property type="entry name" value="NITRILASE-RELATED"/>
    <property type="match status" value="1"/>
</dbReference>
<accession>A0A498MI47</accession>
<comment type="caution">
    <text evidence="7">The sequence shown here is derived from an EMBL/GenBank/DDBJ whole genome shotgun (WGS) entry which is preliminary data.</text>
</comment>
<name>A0A498MI47_LABRO</name>
<dbReference type="PROSITE" id="PS01227">
    <property type="entry name" value="UPF0012"/>
    <property type="match status" value="1"/>
</dbReference>
<evidence type="ECO:0000259" key="6">
    <source>
        <dbReference type="PROSITE" id="PS50263"/>
    </source>
</evidence>
<evidence type="ECO:0000256" key="2">
    <source>
        <dbReference type="ARBA" id="ARBA00022801"/>
    </source>
</evidence>
<dbReference type="STRING" id="84645.A0A498MI47"/>
<evidence type="ECO:0000256" key="3">
    <source>
        <dbReference type="ARBA" id="ARBA00066912"/>
    </source>
</evidence>
<evidence type="ECO:0000256" key="4">
    <source>
        <dbReference type="ARBA" id="ARBA00074513"/>
    </source>
</evidence>
<dbReference type="InterPro" id="IPR036526">
    <property type="entry name" value="C-N_Hydrolase_sf"/>
</dbReference>
<gene>
    <name evidence="7" type="ORF">ROHU_007505</name>
</gene>
<sequence length="318" mass="35195">MRLFTALRERKPSLAAGLLALRSKAVLGQTRMSSSSSLPVAAVCQMTATPDKEANFSSCRRLVEQAKEGGACMVFLPEGFDYIGSNREETLELSESLDGDVISRYSHLARKLDMWLSLGGFHERGHDWKTDRRIYNSHIIINGQGEMVSVYRKTHLFDVELTSKGVSLKESAFTIPGPRLVPPVQTPIGKVGLGVCYDLRFPELSSALQRHGAEILTYPSAFTVATGTAHWEVLLRARAIETQCFVLAAAQVGAHHAKRTSYGHALAVDPWGEVIGDCGGSDVGLTLVQIDLQRLQDVRRDMPVQQHRRDKDFYRSLD</sequence>
<keyword evidence="9" id="KW-1267">Proteomics identification</keyword>
<dbReference type="InterPro" id="IPR045254">
    <property type="entry name" value="Nit1/2_C-N_Hydrolase"/>
</dbReference>
<dbReference type="GO" id="GO:0110050">
    <property type="term" value="F:deaminated glutathione amidase activity"/>
    <property type="evidence" value="ECO:0007669"/>
    <property type="project" value="UniProtKB-EC"/>
</dbReference>
<dbReference type="PROSITE" id="PS50263">
    <property type="entry name" value="CN_HYDROLASE"/>
    <property type="match status" value="1"/>
</dbReference>
<dbReference type="AlphaFoldDB" id="A0A498MI47"/>
<evidence type="ECO:0000313" key="8">
    <source>
        <dbReference type="Proteomes" id="UP000290572"/>
    </source>
</evidence>
<dbReference type="EMBL" id="QBIY01012687">
    <property type="protein sequence ID" value="RXN19024.1"/>
    <property type="molecule type" value="Genomic_DNA"/>
</dbReference>
<feature type="domain" description="CN hydrolase" evidence="6">
    <location>
        <begin position="38"/>
        <end position="292"/>
    </location>
</feature>
<keyword evidence="8" id="KW-1185">Reference proteome</keyword>
<dbReference type="Proteomes" id="UP000290572">
    <property type="component" value="Unassembled WGS sequence"/>
</dbReference>
<dbReference type="SUPFAM" id="SSF56317">
    <property type="entry name" value="Carbon-nitrogen hydrolase"/>
    <property type="match status" value="1"/>
</dbReference>
<dbReference type="FunFam" id="3.60.110.10:FF:000005">
    <property type="entry name" value="nitrilase homolog 1 isoform X1"/>
    <property type="match status" value="1"/>
</dbReference>
<dbReference type="CDD" id="cd07572">
    <property type="entry name" value="nit"/>
    <property type="match status" value="1"/>
</dbReference>
<dbReference type="Pfam" id="PF00795">
    <property type="entry name" value="CN_hydrolase"/>
    <property type="match status" value="1"/>
</dbReference>
<dbReference type="InterPro" id="IPR001110">
    <property type="entry name" value="UPF0012_CS"/>
</dbReference>